<evidence type="ECO:0000256" key="5">
    <source>
        <dbReference type="ARBA" id="ARBA00023002"/>
    </source>
</evidence>
<keyword evidence="8" id="KW-1185">Reference proteome</keyword>
<comment type="cofactor">
    <cofactor evidence="1">
        <name>Zn(2+)</name>
        <dbReference type="ChEBI" id="CHEBI:29105"/>
    </cofactor>
</comment>
<dbReference type="GO" id="GO:0016702">
    <property type="term" value="F:oxidoreductase activity, acting on single donors with incorporation of molecular oxygen, incorporation of two atoms of oxygen"/>
    <property type="evidence" value="ECO:0007669"/>
    <property type="project" value="UniProtKB-ARBA"/>
</dbReference>
<dbReference type="PANTHER" id="PTHR30096:SF0">
    <property type="entry name" value="4,5-DOPA DIOXYGENASE EXTRADIOL-LIKE PROTEIN"/>
    <property type="match status" value="1"/>
</dbReference>
<keyword evidence="5" id="KW-0560">Oxidoreductase</keyword>
<accession>Q6BKG8</accession>
<dbReference type="OrthoDB" id="7396853at2759"/>
<dbReference type="Proteomes" id="UP000000599">
    <property type="component" value="Chromosome F"/>
</dbReference>
<comment type="similarity">
    <text evidence="2">Belongs to the DODA-type extradiol aromatic ring-opening dioxygenase family.</text>
</comment>
<dbReference type="Gene3D" id="3.40.830.10">
    <property type="entry name" value="LigB-like"/>
    <property type="match status" value="1"/>
</dbReference>
<dbReference type="OMA" id="SVIDGFW"/>
<evidence type="ECO:0000256" key="4">
    <source>
        <dbReference type="ARBA" id="ARBA00022833"/>
    </source>
</evidence>
<name>Q6BKG8_DEBHA</name>
<dbReference type="Pfam" id="PF02900">
    <property type="entry name" value="LigB"/>
    <property type="match status" value="1"/>
</dbReference>
<organism evidence="7 8">
    <name type="scientific">Debaryomyces hansenii (strain ATCC 36239 / CBS 767 / BCRC 21394 / JCM 1990 / NBRC 0083 / IGC 2968)</name>
    <name type="common">Yeast</name>
    <name type="synonym">Torulaspora hansenii</name>
    <dbReference type="NCBI Taxonomy" id="284592"/>
    <lineage>
        <taxon>Eukaryota</taxon>
        <taxon>Fungi</taxon>
        <taxon>Dikarya</taxon>
        <taxon>Ascomycota</taxon>
        <taxon>Saccharomycotina</taxon>
        <taxon>Pichiomycetes</taxon>
        <taxon>Debaryomycetaceae</taxon>
        <taxon>Debaryomyces</taxon>
    </lineage>
</organism>
<keyword evidence="4" id="KW-0862">Zinc</keyword>
<proteinExistence type="inferred from homology"/>
<protein>
    <submittedName>
        <fullName evidence="7">DEHA2F22088p</fullName>
    </submittedName>
</protein>
<feature type="domain" description="Extradiol ring-cleavage dioxygenase class III enzyme subunit B" evidence="6">
    <location>
        <begin position="54"/>
        <end position="338"/>
    </location>
</feature>
<dbReference type="PANTHER" id="PTHR30096">
    <property type="entry name" value="4,5-DOPA DIOXYGENASE EXTRADIOL-LIKE PROTEIN"/>
    <property type="match status" value="1"/>
</dbReference>
<dbReference type="RefSeq" id="XP_461303.2">
    <property type="nucleotide sequence ID" value="XM_461303.2"/>
</dbReference>
<dbReference type="InterPro" id="IPR004183">
    <property type="entry name" value="Xdiol_dOase_suB"/>
</dbReference>
<sequence length="357" mass="40199">MKFEILLGLIISTIYMLIIRRMSTKNISSISNGINVASGAAHAATQKNPHPFPTYFVSHGGPTFMYEDDAFGNKGAWNLLKKLGTQIKKEWKPDYIIVVSAHWQSSGRKLVEVSVPKSGKENPLIYDFYGFPDHMYKEEFHTNNNLAVAQEIKQELEKGGFHSELTERGIDHGVWVPLKVAFSDYNTLSKEQPVVKGLDLPETSLIQVSLTGDEKDFDSHHKLGQVLSKFRENLIWDESQQRYLKGMVICSGMSVHNLRDLSSFRVPGKVMPYTKSFNQLLTKSITNTDNVLENLKGLQTNYPKLLFSAHPTLEHFVPIVVASGIVDGKEEPIKELYNDNVASLGWGIYQFGNNYSA</sequence>
<evidence type="ECO:0000256" key="1">
    <source>
        <dbReference type="ARBA" id="ARBA00001947"/>
    </source>
</evidence>
<dbReference type="InterPro" id="IPR014436">
    <property type="entry name" value="Extradiol_dOase_DODA"/>
</dbReference>
<dbReference type="GO" id="GO:0008198">
    <property type="term" value="F:ferrous iron binding"/>
    <property type="evidence" value="ECO:0007669"/>
    <property type="project" value="InterPro"/>
</dbReference>
<evidence type="ECO:0000313" key="7">
    <source>
        <dbReference type="EMBL" id="CAG89704.2"/>
    </source>
</evidence>
<dbReference type="VEuPathDB" id="FungiDB:DEHA2F22088g"/>
<gene>
    <name evidence="7" type="ordered locus">DEHA2F22088g</name>
</gene>
<evidence type="ECO:0000256" key="2">
    <source>
        <dbReference type="ARBA" id="ARBA00007581"/>
    </source>
</evidence>
<dbReference type="EMBL" id="CR382138">
    <property type="protein sequence ID" value="CAG89704.2"/>
    <property type="molecule type" value="Genomic_DNA"/>
</dbReference>
<dbReference type="GO" id="GO:0008270">
    <property type="term" value="F:zinc ion binding"/>
    <property type="evidence" value="ECO:0007669"/>
    <property type="project" value="InterPro"/>
</dbReference>
<dbReference type="InParanoid" id="Q6BKG8"/>
<dbReference type="eggNOG" id="ENOG502RYU3">
    <property type="taxonomic scope" value="Eukaryota"/>
</dbReference>
<dbReference type="HOGENOM" id="CLU_046582_1_0_1"/>
<reference evidence="7 8" key="1">
    <citation type="journal article" date="2004" name="Nature">
        <title>Genome evolution in yeasts.</title>
        <authorList>
            <consortium name="Genolevures"/>
            <person name="Dujon B."/>
            <person name="Sherman D."/>
            <person name="Fischer G."/>
            <person name="Durrens P."/>
            <person name="Casaregola S."/>
            <person name="Lafontaine I."/>
            <person name="de Montigny J."/>
            <person name="Marck C."/>
            <person name="Neuveglise C."/>
            <person name="Talla E."/>
            <person name="Goffard N."/>
            <person name="Frangeul L."/>
            <person name="Aigle M."/>
            <person name="Anthouard V."/>
            <person name="Babour A."/>
            <person name="Barbe V."/>
            <person name="Barnay S."/>
            <person name="Blanchin S."/>
            <person name="Beckerich J.M."/>
            <person name="Beyne E."/>
            <person name="Bleykasten C."/>
            <person name="Boisrame A."/>
            <person name="Boyer J."/>
            <person name="Cattolico L."/>
            <person name="Confanioleri F."/>
            <person name="de Daruvar A."/>
            <person name="Despons L."/>
            <person name="Fabre E."/>
            <person name="Fairhead C."/>
            <person name="Ferry-Dumazet H."/>
            <person name="Groppi A."/>
            <person name="Hantraye F."/>
            <person name="Hennequin C."/>
            <person name="Jauniaux N."/>
            <person name="Joyet P."/>
            <person name="Kachouri R."/>
            <person name="Kerrest A."/>
            <person name="Koszul R."/>
            <person name="Lemaire M."/>
            <person name="Lesur I."/>
            <person name="Ma L."/>
            <person name="Muller H."/>
            <person name="Nicaud J.M."/>
            <person name="Nikolski M."/>
            <person name="Oztas S."/>
            <person name="Ozier-Kalogeropoulos O."/>
            <person name="Pellenz S."/>
            <person name="Potier S."/>
            <person name="Richard G.F."/>
            <person name="Straub M.L."/>
            <person name="Suleau A."/>
            <person name="Swennene D."/>
            <person name="Tekaia F."/>
            <person name="Wesolowski-Louvel M."/>
            <person name="Westhof E."/>
            <person name="Wirth B."/>
            <person name="Zeniou-Meyer M."/>
            <person name="Zivanovic I."/>
            <person name="Bolotin-Fukuhara M."/>
            <person name="Thierry A."/>
            <person name="Bouchier C."/>
            <person name="Caudron B."/>
            <person name="Scarpelli C."/>
            <person name="Gaillardin C."/>
            <person name="Weissenbach J."/>
            <person name="Wincker P."/>
            <person name="Souciet J.L."/>
        </authorList>
    </citation>
    <scope>NUCLEOTIDE SEQUENCE [LARGE SCALE GENOMIC DNA]</scope>
    <source>
        <strain evidence="8">ATCC 36239 / CBS 767 / BCRC 21394 / JCM 1990 / NBRC 0083 / IGC 2968</strain>
    </source>
</reference>
<dbReference type="AlphaFoldDB" id="Q6BKG8"/>
<dbReference type="CDD" id="cd07363">
    <property type="entry name" value="45_DOPA_Dioxygenase"/>
    <property type="match status" value="1"/>
</dbReference>
<evidence type="ECO:0000256" key="3">
    <source>
        <dbReference type="ARBA" id="ARBA00022723"/>
    </source>
</evidence>
<keyword evidence="3" id="KW-0479">Metal-binding</keyword>
<evidence type="ECO:0000259" key="6">
    <source>
        <dbReference type="Pfam" id="PF02900"/>
    </source>
</evidence>
<dbReference type="GeneID" id="2903080"/>
<dbReference type="SUPFAM" id="SSF53213">
    <property type="entry name" value="LigB-like"/>
    <property type="match status" value="1"/>
</dbReference>
<evidence type="ECO:0000313" key="8">
    <source>
        <dbReference type="Proteomes" id="UP000000599"/>
    </source>
</evidence>
<dbReference type="KEGG" id="dha:DEHA2F22088g"/>